<dbReference type="EMBL" id="BMAU01021412">
    <property type="protein sequence ID" value="GFY33503.1"/>
    <property type="molecule type" value="Genomic_DNA"/>
</dbReference>
<sequence length="102" mass="11431">MCDSQVSEKIAISSRYVVRSSSPLSNSAMSLLKKYGAFFNPKLILRGLYVPKLVQKAASRCAVLLNWICQYPLDTIKTVINLAADTVFLRVLRYSEGENIPF</sequence>
<dbReference type="AlphaFoldDB" id="A0A8X6WEE1"/>
<name>A0A8X6WEE1_TRICX</name>
<keyword evidence="2" id="KW-1185">Reference proteome</keyword>
<evidence type="ECO:0000313" key="2">
    <source>
        <dbReference type="Proteomes" id="UP000887159"/>
    </source>
</evidence>
<proteinExistence type="predicted"/>
<protein>
    <submittedName>
        <fullName evidence="1">Uncharacterized protein</fullName>
    </submittedName>
</protein>
<reference evidence="1" key="1">
    <citation type="submission" date="2020-08" db="EMBL/GenBank/DDBJ databases">
        <title>Multicomponent nature underlies the extraordinary mechanical properties of spider dragline silk.</title>
        <authorList>
            <person name="Kono N."/>
            <person name="Nakamura H."/>
            <person name="Mori M."/>
            <person name="Yoshida Y."/>
            <person name="Ohtoshi R."/>
            <person name="Malay A.D."/>
            <person name="Moran D.A.P."/>
            <person name="Tomita M."/>
            <person name="Numata K."/>
            <person name="Arakawa K."/>
        </authorList>
    </citation>
    <scope>NUCLEOTIDE SEQUENCE</scope>
</reference>
<gene>
    <name evidence="1" type="ORF">TNCV_4538311</name>
</gene>
<evidence type="ECO:0000313" key="1">
    <source>
        <dbReference type="EMBL" id="GFY33503.1"/>
    </source>
</evidence>
<comment type="caution">
    <text evidence="1">The sequence shown here is derived from an EMBL/GenBank/DDBJ whole genome shotgun (WGS) entry which is preliminary data.</text>
</comment>
<organism evidence="1 2">
    <name type="scientific">Trichonephila clavipes</name>
    <name type="common">Golden silk orbweaver</name>
    <name type="synonym">Nephila clavipes</name>
    <dbReference type="NCBI Taxonomy" id="2585209"/>
    <lineage>
        <taxon>Eukaryota</taxon>
        <taxon>Metazoa</taxon>
        <taxon>Ecdysozoa</taxon>
        <taxon>Arthropoda</taxon>
        <taxon>Chelicerata</taxon>
        <taxon>Arachnida</taxon>
        <taxon>Araneae</taxon>
        <taxon>Araneomorphae</taxon>
        <taxon>Entelegynae</taxon>
        <taxon>Araneoidea</taxon>
        <taxon>Nephilidae</taxon>
        <taxon>Trichonephila</taxon>
    </lineage>
</organism>
<accession>A0A8X6WEE1</accession>
<dbReference type="Proteomes" id="UP000887159">
    <property type="component" value="Unassembled WGS sequence"/>
</dbReference>